<gene>
    <name evidence="4 6" type="primary">pdxJ</name>
    <name evidence="6" type="ORF">CVIC8964_1071</name>
</gene>
<dbReference type="PANTHER" id="PTHR30456:SF0">
    <property type="entry name" value="PYRIDOXINE 5'-PHOSPHATE SYNTHASE"/>
    <property type="match status" value="1"/>
</dbReference>
<feature type="binding site" evidence="4">
    <location>
        <position position="49"/>
    </location>
    <ligand>
        <name>1-deoxy-D-xylulose 5-phosphate</name>
        <dbReference type="ChEBI" id="CHEBI:57792"/>
    </ligand>
</feature>
<comment type="function">
    <text evidence="4">Catalyzes the complicated ring closure reaction between the two acyclic compounds 1-deoxy-D-xylulose-5-phosphate (DXP) and 3-amino-2-oxopropyl phosphate (1-amino-acetone-3-phosphate or AAP) to form pyridoxine 5'-phosphate (PNP) and inorganic phosphate.</text>
</comment>
<proteinExistence type="inferred from homology"/>
<feature type="binding site" evidence="4">
    <location>
        <position position="44"/>
    </location>
    <ligand>
        <name>1-deoxy-D-xylulose 5-phosphate</name>
        <dbReference type="ChEBI" id="CHEBI:57792"/>
    </ligand>
</feature>
<dbReference type="InterPro" id="IPR013785">
    <property type="entry name" value="Aldolase_TIM"/>
</dbReference>
<dbReference type="EC" id="2.6.99.2" evidence="4 5"/>
<dbReference type="Gene3D" id="3.20.20.70">
    <property type="entry name" value="Aldolase class I"/>
    <property type="match status" value="1"/>
</dbReference>
<accession>A0A1X9T218</accession>
<feature type="binding site" evidence="4">
    <location>
        <begin position="229"/>
        <end position="230"/>
    </location>
    <ligand>
        <name>3-amino-2-oxopropyl phosphate</name>
        <dbReference type="ChEBI" id="CHEBI:57279"/>
    </ligand>
</feature>
<dbReference type="OrthoDB" id="9806590at2"/>
<dbReference type="HAMAP" id="MF_00279">
    <property type="entry name" value="PdxJ"/>
    <property type="match status" value="1"/>
</dbReference>
<reference evidence="6 7" key="1">
    <citation type="journal article" date="2017" name="Genome Biol. Evol.">
        <title>Comparative Genomic Analysis Identifies a Campylobacter Clade Deficient in Selenium Metabolism.</title>
        <authorList>
            <person name="Miller W.G."/>
            <person name="Yee E."/>
            <person name="Lopes B.S."/>
            <person name="Chapman M.H."/>
            <person name="Huynh S."/>
            <person name="Bono J.L."/>
            <person name="Parker C.T."/>
            <person name="Strachan N.J.C."/>
            <person name="Forbes K.J."/>
        </authorList>
    </citation>
    <scope>NUCLEOTIDE SEQUENCE [LARGE SCALE GENOMIC DNA]</scope>
    <source>
        <strain evidence="6 7">RM8964</strain>
    </source>
</reference>
<evidence type="ECO:0000256" key="2">
    <source>
        <dbReference type="ARBA" id="ARBA00022679"/>
    </source>
</evidence>
<dbReference type="NCBIfam" id="NF003627">
    <property type="entry name" value="PRK05265.1-5"/>
    <property type="match status" value="1"/>
</dbReference>
<comment type="subunit">
    <text evidence="4">Homooctamer; tetramer of dimers.</text>
</comment>
<evidence type="ECO:0000256" key="4">
    <source>
        <dbReference type="HAMAP-Rule" id="MF_00279"/>
    </source>
</evidence>
<feature type="binding site" evidence="4">
    <location>
        <position position="17"/>
    </location>
    <ligand>
        <name>3-amino-2-oxopropyl phosphate</name>
        <dbReference type="ChEBI" id="CHEBI:57279"/>
    </ligand>
</feature>
<dbReference type="GO" id="GO:0033856">
    <property type="term" value="F:pyridoxine 5'-phosphate synthase activity"/>
    <property type="evidence" value="ECO:0007669"/>
    <property type="project" value="UniProtKB-UniRule"/>
</dbReference>
<dbReference type="RefSeq" id="WP_086333817.1">
    <property type="nucleotide sequence ID" value="NZ_CP018791.1"/>
</dbReference>
<evidence type="ECO:0000313" key="6">
    <source>
        <dbReference type="EMBL" id="ARR02476.1"/>
    </source>
</evidence>
<feature type="binding site" evidence="4">
    <location>
        <position position="97"/>
    </location>
    <ligand>
        <name>1-deoxy-D-xylulose 5-phosphate</name>
        <dbReference type="ChEBI" id="CHEBI:57792"/>
    </ligand>
</feature>
<dbReference type="CDD" id="cd00003">
    <property type="entry name" value="PNPsynthase"/>
    <property type="match status" value="1"/>
</dbReference>
<dbReference type="SUPFAM" id="SSF63892">
    <property type="entry name" value="Pyridoxine 5'-phosphate synthase"/>
    <property type="match status" value="1"/>
</dbReference>
<dbReference type="STRING" id="1660074.CVIC8964_1071"/>
<comment type="similarity">
    <text evidence="4">Belongs to the PNP synthase family.</text>
</comment>
<keyword evidence="3 4" id="KW-0664">Pyridoxine biosynthesis</keyword>
<comment type="subcellular location">
    <subcellularLocation>
        <location evidence="4">Cytoplasm</location>
    </subcellularLocation>
</comment>
<dbReference type="NCBIfam" id="NF003625">
    <property type="entry name" value="PRK05265.1-3"/>
    <property type="match status" value="1"/>
</dbReference>
<evidence type="ECO:0000313" key="7">
    <source>
        <dbReference type="Proteomes" id="UP000194265"/>
    </source>
</evidence>
<protein>
    <recommendedName>
        <fullName evidence="4 5">Pyridoxine 5'-phosphate synthase</fullName>
        <shortName evidence="4">PNP synthase</shortName>
        <ecNumber evidence="4 5">2.6.99.2</ecNumber>
    </recommendedName>
</protein>
<feature type="binding site" evidence="4">
    <location>
        <position position="208"/>
    </location>
    <ligand>
        <name>3-amino-2-oxopropyl phosphate</name>
        <dbReference type="ChEBI" id="CHEBI:57279"/>
    </ligand>
</feature>
<comment type="pathway">
    <text evidence="4">Cofactor biosynthesis; pyridoxine 5'-phosphate biosynthesis; pyridoxine 5'-phosphate from D-erythrose 4-phosphate: step 5/5.</text>
</comment>
<feature type="active site" description="Proton acceptor" evidence="4">
    <location>
        <position position="42"/>
    </location>
</feature>
<evidence type="ECO:0000256" key="1">
    <source>
        <dbReference type="ARBA" id="ARBA00022490"/>
    </source>
</evidence>
<dbReference type="GO" id="GO:0008615">
    <property type="term" value="P:pyridoxine biosynthetic process"/>
    <property type="evidence" value="ECO:0007669"/>
    <property type="project" value="UniProtKB-UniRule"/>
</dbReference>
<dbReference type="UniPathway" id="UPA00244">
    <property type="reaction ID" value="UER00313"/>
</dbReference>
<keyword evidence="1 4" id="KW-0963">Cytoplasm</keyword>
<dbReference type="InterPro" id="IPR004569">
    <property type="entry name" value="PyrdxlP_synth_PdxJ"/>
</dbReference>
<dbReference type="NCBIfam" id="TIGR00559">
    <property type="entry name" value="pdxJ"/>
    <property type="match status" value="1"/>
</dbReference>
<dbReference type="GO" id="GO:0005829">
    <property type="term" value="C:cytosol"/>
    <property type="evidence" value="ECO:0007669"/>
    <property type="project" value="TreeGrafter"/>
</dbReference>
<feature type="binding site" evidence="4">
    <location>
        <position position="6"/>
    </location>
    <ligand>
        <name>3-amino-2-oxopropyl phosphate</name>
        <dbReference type="ChEBI" id="CHEBI:57279"/>
    </ligand>
</feature>
<feature type="site" description="Transition state stabilizer" evidence="4">
    <location>
        <position position="146"/>
    </location>
</feature>
<dbReference type="AlphaFoldDB" id="A0A1X9T218"/>
<comment type="catalytic activity">
    <reaction evidence="4">
        <text>3-amino-2-oxopropyl phosphate + 1-deoxy-D-xylulose 5-phosphate = pyridoxine 5'-phosphate + phosphate + 2 H2O + H(+)</text>
        <dbReference type="Rhea" id="RHEA:15265"/>
        <dbReference type="ChEBI" id="CHEBI:15377"/>
        <dbReference type="ChEBI" id="CHEBI:15378"/>
        <dbReference type="ChEBI" id="CHEBI:43474"/>
        <dbReference type="ChEBI" id="CHEBI:57279"/>
        <dbReference type="ChEBI" id="CHEBI:57792"/>
        <dbReference type="ChEBI" id="CHEBI:58589"/>
        <dbReference type="EC" id="2.6.99.2"/>
    </reaction>
</comment>
<keyword evidence="2 4" id="KW-0808">Transferase</keyword>
<feature type="active site" description="Proton acceptor" evidence="4">
    <location>
        <position position="69"/>
    </location>
</feature>
<dbReference type="EMBL" id="CP018791">
    <property type="protein sequence ID" value="ARR02476.1"/>
    <property type="molecule type" value="Genomic_DNA"/>
</dbReference>
<feature type="active site" description="Proton donor" evidence="4">
    <location>
        <position position="207"/>
    </location>
</feature>
<organism evidence="6 7">
    <name type="scientific">Campylobacter vicugnae</name>
    <dbReference type="NCBI Taxonomy" id="1660076"/>
    <lineage>
        <taxon>Bacteria</taxon>
        <taxon>Pseudomonadati</taxon>
        <taxon>Campylobacterota</taxon>
        <taxon>Epsilonproteobacteria</taxon>
        <taxon>Campylobacterales</taxon>
        <taxon>Campylobacteraceae</taxon>
        <taxon>Campylobacter</taxon>
    </lineage>
</organism>
<evidence type="ECO:0000256" key="3">
    <source>
        <dbReference type="ARBA" id="ARBA00023096"/>
    </source>
</evidence>
<dbReference type="InterPro" id="IPR036130">
    <property type="entry name" value="Pyridoxine-5'_phos_synth"/>
</dbReference>
<feature type="binding site" evidence="4">
    <location>
        <begin position="8"/>
        <end position="9"/>
    </location>
    <ligand>
        <name>1-deoxy-D-xylulose 5-phosphate</name>
        <dbReference type="ChEBI" id="CHEBI:57792"/>
    </ligand>
</feature>
<dbReference type="PANTHER" id="PTHR30456">
    <property type="entry name" value="PYRIDOXINE 5'-PHOSPHATE SYNTHASE"/>
    <property type="match status" value="1"/>
</dbReference>
<dbReference type="Pfam" id="PF03740">
    <property type="entry name" value="PdxJ"/>
    <property type="match status" value="1"/>
</dbReference>
<evidence type="ECO:0000256" key="5">
    <source>
        <dbReference type="NCBIfam" id="TIGR00559"/>
    </source>
</evidence>
<name>A0A1X9T218_9BACT</name>
<sequence length="255" mass="28041">MKLGVNIDHVAVLRQARQVNDPDILNAMYVAVSAGADQITIHLREDRRHIDDIDTQNIINLCSIPVNLECATAITDIVVELRPHRATLVPEKREELTTEGGLNLNSPELVSSINAMNRANIDVSLFIDPNLDDIKAAKHLGVNIIELHTGSFANAYLMAYSNISKTKFSIKSIENQDAKELLKIEFNRLKTAAKFAKNLGLKVAAGHGLNYQNVGLIAGISEIFELNIGQSIIARSVFTGLNQAIKDIKRLINEA</sequence>
<dbReference type="Proteomes" id="UP000194265">
    <property type="component" value="Chromosome"/>
</dbReference>